<name>A0ABP5NK38_9MICC</name>
<dbReference type="HAMAP" id="MF_00251">
    <property type="entry name" value="Ribosomal_bL36"/>
    <property type="match status" value="1"/>
</dbReference>
<evidence type="ECO:0000313" key="7">
    <source>
        <dbReference type="Proteomes" id="UP001500432"/>
    </source>
</evidence>
<dbReference type="NCBIfam" id="NF002021">
    <property type="entry name" value="PRK00831.1"/>
    <property type="match status" value="1"/>
</dbReference>
<gene>
    <name evidence="5" type="primary">rpmJ</name>
    <name evidence="6" type="ORF">GCM10009849_11410</name>
</gene>
<dbReference type="SUPFAM" id="SSF57840">
    <property type="entry name" value="Ribosomal protein L36"/>
    <property type="match status" value="1"/>
</dbReference>
<reference evidence="7" key="1">
    <citation type="journal article" date="2019" name="Int. J. Syst. Evol. Microbiol.">
        <title>The Global Catalogue of Microorganisms (GCM) 10K type strain sequencing project: providing services to taxonomists for standard genome sequencing and annotation.</title>
        <authorList>
            <consortium name="The Broad Institute Genomics Platform"/>
            <consortium name="The Broad Institute Genome Sequencing Center for Infectious Disease"/>
            <person name="Wu L."/>
            <person name="Ma J."/>
        </authorList>
    </citation>
    <scope>NUCLEOTIDE SEQUENCE [LARGE SCALE GENOMIC DNA]</scope>
    <source>
        <strain evidence="7">JCM 16034</strain>
    </source>
</reference>
<evidence type="ECO:0000256" key="5">
    <source>
        <dbReference type="HAMAP-Rule" id="MF_00251"/>
    </source>
</evidence>
<keyword evidence="7" id="KW-1185">Reference proteome</keyword>
<evidence type="ECO:0000256" key="3">
    <source>
        <dbReference type="ARBA" id="ARBA00023274"/>
    </source>
</evidence>
<dbReference type="InterPro" id="IPR000473">
    <property type="entry name" value="Ribosomal_bL36"/>
</dbReference>
<keyword evidence="2 5" id="KW-0689">Ribosomal protein</keyword>
<comment type="similarity">
    <text evidence="1 5">Belongs to the bacterial ribosomal protein bL36 family.</text>
</comment>
<dbReference type="InterPro" id="IPR047621">
    <property type="entry name" value="Ribosomal_L36_bact"/>
</dbReference>
<evidence type="ECO:0000256" key="2">
    <source>
        <dbReference type="ARBA" id="ARBA00022980"/>
    </source>
</evidence>
<protein>
    <recommendedName>
        <fullName evidence="4 5">Large ribosomal subunit protein bL36</fullName>
    </recommendedName>
</protein>
<dbReference type="Proteomes" id="UP001500432">
    <property type="component" value="Unassembled WGS sequence"/>
</dbReference>
<accession>A0ABP5NK38</accession>
<proteinExistence type="inferred from homology"/>
<dbReference type="EMBL" id="BAAAQW010000003">
    <property type="protein sequence ID" value="GAA2198503.1"/>
    <property type="molecule type" value="Genomic_DNA"/>
</dbReference>
<dbReference type="PANTHER" id="PTHR47781:SF1">
    <property type="entry name" value="LARGE RIBOSOMAL SUBUNIT PROTEIN BL36B"/>
    <property type="match status" value="1"/>
</dbReference>
<evidence type="ECO:0000256" key="4">
    <source>
        <dbReference type="ARBA" id="ARBA00035186"/>
    </source>
</evidence>
<evidence type="ECO:0000256" key="1">
    <source>
        <dbReference type="ARBA" id="ARBA00007645"/>
    </source>
</evidence>
<dbReference type="PANTHER" id="PTHR47781">
    <property type="entry name" value="50S RIBOSOMAL PROTEIN L36 2"/>
    <property type="match status" value="1"/>
</dbReference>
<keyword evidence="3 5" id="KW-0687">Ribonucleoprotein</keyword>
<evidence type="ECO:0000313" key="6">
    <source>
        <dbReference type="EMBL" id="GAA2198503.1"/>
    </source>
</evidence>
<dbReference type="InterPro" id="IPR035977">
    <property type="entry name" value="Ribosomal_bL36_sp"/>
</dbReference>
<dbReference type="Pfam" id="PF00444">
    <property type="entry name" value="Ribosomal_L36"/>
    <property type="match status" value="1"/>
</dbReference>
<organism evidence="6 7">
    <name type="scientific">Sinomonas flava</name>
    <dbReference type="NCBI Taxonomy" id="496857"/>
    <lineage>
        <taxon>Bacteria</taxon>
        <taxon>Bacillati</taxon>
        <taxon>Actinomycetota</taxon>
        <taxon>Actinomycetes</taxon>
        <taxon>Micrococcales</taxon>
        <taxon>Micrococcaceae</taxon>
        <taxon>Sinomonas</taxon>
    </lineage>
</organism>
<sequence length="79" mass="8871">MVPLHTRAPAGTRARNMRTVLNVDGCEAHEPHRPTKGTTMKVRNSLHALKKIPGAQVVRRRGRTFVINKKNPRVKARQG</sequence>
<comment type="caution">
    <text evidence="6">The sequence shown here is derived from an EMBL/GenBank/DDBJ whole genome shotgun (WGS) entry which is preliminary data.</text>
</comment>